<dbReference type="STRING" id="3760.A0A251N9P2"/>
<evidence type="ECO:0000313" key="5">
    <source>
        <dbReference type="EMBL" id="ONH96045.1"/>
    </source>
</evidence>
<dbReference type="GO" id="GO:0019878">
    <property type="term" value="P:lysine biosynthetic process via aminoadipic acid"/>
    <property type="evidence" value="ECO:0000318"/>
    <property type="project" value="GO_Central"/>
</dbReference>
<protein>
    <recommendedName>
        <fullName evidence="1">holo-[acyl-carrier-protein] synthase</fullName>
        <ecNumber evidence="1">2.7.8.7</ecNumber>
    </recommendedName>
</protein>
<dbReference type="FunFam" id="3.90.470.20:FF:000011">
    <property type="entry name" value="Os08g0243100 protein"/>
    <property type="match status" value="1"/>
</dbReference>
<dbReference type="GO" id="GO:0000287">
    <property type="term" value="F:magnesium ion binding"/>
    <property type="evidence" value="ECO:0007669"/>
    <property type="project" value="InterPro"/>
</dbReference>
<organism evidence="5 6">
    <name type="scientific">Prunus persica</name>
    <name type="common">Peach</name>
    <name type="synonym">Amygdalus persica</name>
    <dbReference type="NCBI Taxonomy" id="3760"/>
    <lineage>
        <taxon>Eukaryota</taxon>
        <taxon>Viridiplantae</taxon>
        <taxon>Streptophyta</taxon>
        <taxon>Embryophyta</taxon>
        <taxon>Tracheophyta</taxon>
        <taxon>Spermatophyta</taxon>
        <taxon>Magnoliopsida</taxon>
        <taxon>eudicotyledons</taxon>
        <taxon>Gunneridae</taxon>
        <taxon>Pentapetalae</taxon>
        <taxon>rosids</taxon>
        <taxon>fabids</taxon>
        <taxon>Rosales</taxon>
        <taxon>Rosaceae</taxon>
        <taxon>Amygdaloideae</taxon>
        <taxon>Amygdaleae</taxon>
        <taxon>Prunus</taxon>
    </lineage>
</organism>
<evidence type="ECO:0000259" key="3">
    <source>
        <dbReference type="Pfam" id="PF01648"/>
    </source>
</evidence>
<gene>
    <name evidence="5" type="ORF">PRUPE_7G104300</name>
</gene>
<feature type="domain" description="4'-phosphopantetheinyl transferase" evidence="3">
    <location>
        <begin position="157"/>
        <end position="244"/>
    </location>
</feature>
<dbReference type="GO" id="GO:0005829">
    <property type="term" value="C:cytosol"/>
    <property type="evidence" value="ECO:0000318"/>
    <property type="project" value="GO_Central"/>
</dbReference>
<accession>A0A251N9P2</accession>
<sequence length="328" mass="37193">MFLFRRRAFLRMNIHGLHNNFCSAHSPLLPVQLPSRINDGFCRESHLWYVLPEEVKSESLLNRYSELLSPSEKDNVLGMRGEELKKRALLARALVRTTISRYTNHRVDPRSLKFKKNNHGKPEVEWQIADDWQPPPLHFNISHTSSLIACGVTVDSPIGIDVEDKQRKLKNHILAFARRYFSSHEVEHLTSISDIEIQRQQFIKLWTLKEAYVKALGKGFSSAPFKTFTIRVRDAAKRGLHLSGDIDSEISEISVESLGPVNLTTNWQFALLELAGSHYAAICMEKHKAVGEKGNAPMKLTVRRTIPFVEDECVTGTDAVLPIGGLNC</sequence>
<dbReference type="Pfam" id="PF22624">
    <property type="entry name" value="AASDHPPT_N"/>
    <property type="match status" value="1"/>
</dbReference>
<dbReference type="InterPro" id="IPR008278">
    <property type="entry name" value="4-PPantetheinyl_Trfase_dom"/>
</dbReference>
<dbReference type="PANTHER" id="PTHR12215:SF15">
    <property type="entry name" value="4'-PHOSPHOPANTETHEINYL TRANSFERASE SUPERFAMILY-RELATED"/>
    <property type="match status" value="1"/>
</dbReference>
<evidence type="ECO:0000256" key="1">
    <source>
        <dbReference type="ARBA" id="ARBA00013172"/>
    </source>
</evidence>
<evidence type="ECO:0000256" key="2">
    <source>
        <dbReference type="ARBA" id="ARBA00022679"/>
    </source>
</evidence>
<feature type="domain" description="4'-phosphopantetheinyl transferase N-terminal" evidence="4">
    <location>
        <begin position="63"/>
        <end position="148"/>
    </location>
</feature>
<dbReference type="Gramene" id="ONH96045">
    <property type="protein sequence ID" value="ONH96045"/>
    <property type="gene ID" value="PRUPE_7G104300"/>
</dbReference>
<dbReference type="FunFam" id="3.90.470.20:FF:000010">
    <property type="entry name" value="L-aminoadipate-semialdehyde dehydrogenase-phosphopantetheinyl transferase"/>
    <property type="match status" value="1"/>
</dbReference>
<dbReference type="SMR" id="A0A251N9P2"/>
<dbReference type="PANTHER" id="PTHR12215">
    <property type="entry name" value="PHOSPHOPANTETHEINE TRANSFERASE"/>
    <property type="match status" value="1"/>
</dbReference>
<evidence type="ECO:0000259" key="4">
    <source>
        <dbReference type="Pfam" id="PF22624"/>
    </source>
</evidence>
<dbReference type="EC" id="2.7.8.7" evidence="1"/>
<dbReference type="InterPro" id="IPR050559">
    <property type="entry name" value="P-Pant_transferase_sf"/>
</dbReference>
<dbReference type="OrthoDB" id="26719at2759"/>
<dbReference type="Pfam" id="PF01648">
    <property type="entry name" value="ACPS"/>
    <property type="match status" value="1"/>
</dbReference>
<dbReference type="InterPro" id="IPR037143">
    <property type="entry name" value="4-PPantetheinyl_Trfase_dom_sf"/>
</dbReference>
<dbReference type="InterPro" id="IPR055066">
    <property type="entry name" value="AASDHPPT_N"/>
</dbReference>
<dbReference type="GO" id="GO:0008897">
    <property type="term" value="F:holo-[acyl-carrier-protein] synthase activity"/>
    <property type="evidence" value="ECO:0000318"/>
    <property type="project" value="GO_Central"/>
</dbReference>
<keyword evidence="2" id="KW-0808">Transferase</keyword>
<dbReference type="Proteomes" id="UP000006882">
    <property type="component" value="Chromosome G7"/>
</dbReference>
<keyword evidence="6" id="KW-1185">Reference proteome</keyword>
<name>A0A251N9P2_PRUPE</name>
<dbReference type="SUPFAM" id="SSF56214">
    <property type="entry name" value="4'-phosphopantetheinyl transferase"/>
    <property type="match status" value="2"/>
</dbReference>
<dbReference type="EMBL" id="CM007657">
    <property type="protein sequence ID" value="ONH96045.1"/>
    <property type="molecule type" value="Genomic_DNA"/>
</dbReference>
<dbReference type="AlphaFoldDB" id="A0A251N9P2"/>
<proteinExistence type="predicted"/>
<evidence type="ECO:0000313" key="6">
    <source>
        <dbReference type="Proteomes" id="UP000006882"/>
    </source>
</evidence>
<dbReference type="Gene3D" id="3.90.470.20">
    <property type="entry name" value="4'-phosphopantetheinyl transferase domain"/>
    <property type="match status" value="2"/>
</dbReference>
<reference evidence="5 6" key="1">
    <citation type="journal article" date="2013" name="Nat. Genet.">
        <title>The high-quality draft genome of peach (Prunus persica) identifies unique patterns of genetic diversity, domestication and genome evolution.</title>
        <authorList>
            <consortium name="International Peach Genome Initiative"/>
            <person name="Verde I."/>
            <person name="Abbott A.G."/>
            <person name="Scalabrin S."/>
            <person name="Jung S."/>
            <person name="Shu S."/>
            <person name="Marroni F."/>
            <person name="Zhebentyayeva T."/>
            <person name="Dettori M.T."/>
            <person name="Grimwood J."/>
            <person name="Cattonaro F."/>
            <person name="Zuccolo A."/>
            <person name="Rossini L."/>
            <person name="Jenkins J."/>
            <person name="Vendramin E."/>
            <person name="Meisel L.A."/>
            <person name="Decroocq V."/>
            <person name="Sosinski B."/>
            <person name="Prochnik S."/>
            <person name="Mitros T."/>
            <person name="Policriti A."/>
            <person name="Cipriani G."/>
            <person name="Dondini L."/>
            <person name="Ficklin S."/>
            <person name="Goodstein D.M."/>
            <person name="Xuan P."/>
            <person name="Del Fabbro C."/>
            <person name="Aramini V."/>
            <person name="Copetti D."/>
            <person name="Gonzalez S."/>
            <person name="Horner D.S."/>
            <person name="Falchi R."/>
            <person name="Lucas S."/>
            <person name="Mica E."/>
            <person name="Maldonado J."/>
            <person name="Lazzari B."/>
            <person name="Bielenberg D."/>
            <person name="Pirona R."/>
            <person name="Miculan M."/>
            <person name="Barakat A."/>
            <person name="Testolin R."/>
            <person name="Stella A."/>
            <person name="Tartarini S."/>
            <person name="Tonutti P."/>
            <person name="Arus P."/>
            <person name="Orellana A."/>
            <person name="Wells C."/>
            <person name="Main D."/>
            <person name="Vizzotto G."/>
            <person name="Silva H."/>
            <person name="Salamini F."/>
            <person name="Schmutz J."/>
            <person name="Morgante M."/>
            <person name="Rokhsar D.S."/>
        </authorList>
    </citation>
    <scope>NUCLEOTIDE SEQUENCE [LARGE SCALE GENOMIC DNA]</scope>
    <source>
        <strain evidence="6">cv. Nemared</strain>
    </source>
</reference>